<evidence type="ECO:0000256" key="1">
    <source>
        <dbReference type="ARBA" id="ARBA00004479"/>
    </source>
</evidence>
<dbReference type="Pfam" id="PF07714">
    <property type="entry name" value="PK_Tyr_Ser-Thr"/>
    <property type="match status" value="1"/>
</dbReference>
<keyword evidence="2" id="KW-0808">Transferase</keyword>
<dbReference type="EMBL" id="KZ623375">
    <property type="protein sequence ID" value="PNS23436.1"/>
    <property type="molecule type" value="Genomic_DNA"/>
</dbReference>
<dbReference type="GO" id="GO:0004713">
    <property type="term" value="F:protein tyrosine kinase activity"/>
    <property type="evidence" value="ECO:0007669"/>
    <property type="project" value="InterPro"/>
</dbReference>
<comment type="subcellular location">
    <subcellularLocation>
        <location evidence="1">Membrane</location>
        <topology evidence="1">Single-pass type I membrane protein</topology>
    </subcellularLocation>
</comment>
<dbReference type="InterPro" id="IPR045874">
    <property type="entry name" value="LRK10/LRL21-25-like"/>
</dbReference>
<keyword evidence="7" id="KW-0325">Glycoprotein</keyword>
<keyword evidence="3" id="KW-0812">Transmembrane</keyword>
<dbReference type="GO" id="GO:0004674">
    <property type="term" value="F:protein serine/threonine kinase activity"/>
    <property type="evidence" value="ECO:0007669"/>
    <property type="project" value="UniProtKB-KW"/>
</dbReference>
<dbReference type="InterPro" id="IPR017441">
    <property type="entry name" value="Protein_kinase_ATP_BS"/>
</dbReference>
<evidence type="ECO:0000256" key="8">
    <source>
        <dbReference type="PROSITE-ProRule" id="PRU10141"/>
    </source>
</evidence>
<evidence type="ECO:0000259" key="9">
    <source>
        <dbReference type="PROSITE" id="PS50011"/>
    </source>
</evidence>
<dbReference type="SMART" id="SM00219">
    <property type="entry name" value="TyrKc"/>
    <property type="match status" value="1"/>
</dbReference>
<feature type="domain" description="Protein kinase" evidence="9">
    <location>
        <begin position="39"/>
        <end position="156"/>
    </location>
</feature>
<sequence length="156" mass="17702">MIITPKNSQHVDSVETFMMDYHSLTPKRYSYSDIKKMTSSFANILGQGGFGNVYRGKLPEGRLVAVKVLKESKDDGEEFMNEVASISRTSHVNVVTLLGFCYERNKRALIYEFMPNGSLDSFISVKGSPHTNCRLEWKKLYEIAVGNNPKMFGDFK</sequence>
<name>A0A2K1R835_POPTR</name>
<evidence type="ECO:0000256" key="3">
    <source>
        <dbReference type="ARBA" id="ARBA00022692"/>
    </source>
</evidence>
<proteinExistence type="predicted"/>
<keyword evidence="8" id="KW-0547">Nucleotide-binding</keyword>
<dbReference type="PROSITE" id="PS50011">
    <property type="entry name" value="PROTEIN_KINASE_DOM"/>
    <property type="match status" value="1"/>
</dbReference>
<evidence type="ECO:0000256" key="5">
    <source>
        <dbReference type="ARBA" id="ARBA00022989"/>
    </source>
</evidence>
<dbReference type="InterPro" id="IPR000719">
    <property type="entry name" value="Prot_kinase_dom"/>
</dbReference>
<accession>A0A2K1R835</accession>
<dbReference type="Gene3D" id="1.10.510.10">
    <property type="entry name" value="Transferase(Phosphotransferase) domain 1"/>
    <property type="match status" value="1"/>
</dbReference>
<evidence type="ECO:0000256" key="6">
    <source>
        <dbReference type="ARBA" id="ARBA00023136"/>
    </source>
</evidence>
<dbReference type="PROSITE" id="PS00107">
    <property type="entry name" value="PROTEIN_KINASE_ATP"/>
    <property type="match status" value="1"/>
</dbReference>
<protein>
    <recommendedName>
        <fullName evidence="9">Protein kinase domain-containing protein</fullName>
    </recommendedName>
</protein>
<keyword evidence="6" id="KW-0472">Membrane</keyword>
<keyword evidence="2" id="KW-0418">Kinase</keyword>
<dbReference type="GO" id="GO:0016020">
    <property type="term" value="C:membrane"/>
    <property type="evidence" value="ECO:0007669"/>
    <property type="project" value="UniProtKB-SubCell"/>
</dbReference>
<dbReference type="InterPro" id="IPR020635">
    <property type="entry name" value="Tyr_kinase_cat_dom"/>
</dbReference>
<evidence type="ECO:0000256" key="4">
    <source>
        <dbReference type="ARBA" id="ARBA00022729"/>
    </source>
</evidence>
<evidence type="ECO:0000256" key="7">
    <source>
        <dbReference type="ARBA" id="ARBA00023180"/>
    </source>
</evidence>
<dbReference type="SUPFAM" id="SSF56112">
    <property type="entry name" value="Protein kinase-like (PK-like)"/>
    <property type="match status" value="1"/>
</dbReference>
<dbReference type="AlphaFoldDB" id="A0A2K1R835"/>
<dbReference type="PANTHER" id="PTHR27009">
    <property type="entry name" value="RUST RESISTANCE KINASE LR10-RELATED"/>
    <property type="match status" value="1"/>
</dbReference>
<keyword evidence="8" id="KW-0067">ATP-binding</keyword>
<dbReference type="InterPro" id="IPR001245">
    <property type="entry name" value="Ser-Thr/Tyr_kinase_cat_dom"/>
</dbReference>
<keyword evidence="5" id="KW-1133">Transmembrane helix</keyword>
<evidence type="ECO:0000313" key="10">
    <source>
        <dbReference type="EMBL" id="PNS23436.1"/>
    </source>
</evidence>
<organism evidence="10">
    <name type="scientific">Populus trichocarpa</name>
    <name type="common">Western balsam poplar</name>
    <name type="synonym">Populus balsamifera subsp. trichocarpa</name>
    <dbReference type="NCBI Taxonomy" id="3694"/>
    <lineage>
        <taxon>Eukaryota</taxon>
        <taxon>Viridiplantae</taxon>
        <taxon>Streptophyta</taxon>
        <taxon>Embryophyta</taxon>
        <taxon>Tracheophyta</taxon>
        <taxon>Spermatophyta</taxon>
        <taxon>Magnoliopsida</taxon>
        <taxon>eudicotyledons</taxon>
        <taxon>Gunneridae</taxon>
        <taxon>Pentapetalae</taxon>
        <taxon>rosids</taxon>
        <taxon>fabids</taxon>
        <taxon>Malpighiales</taxon>
        <taxon>Salicaceae</taxon>
        <taxon>Saliceae</taxon>
        <taxon>Populus</taxon>
    </lineage>
</organism>
<gene>
    <name evidence="10" type="ORF">POPTR_T065500</name>
</gene>
<dbReference type="FunFam" id="3.30.200.20:FF:000644">
    <property type="entry name" value="Suppressor of npr1-1 constitutive 4"/>
    <property type="match status" value="1"/>
</dbReference>
<keyword evidence="2" id="KW-0723">Serine/threonine-protein kinase</keyword>
<dbReference type="InterPro" id="IPR011009">
    <property type="entry name" value="Kinase-like_dom_sf"/>
</dbReference>
<reference evidence="10" key="1">
    <citation type="journal article" date="2006" name="Science">
        <title>The genome of black cottonwood, Populus trichocarpa (Torr. &amp; Gray).</title>
        <authorList>
            <person name="Tuskan G.A."/>
            <person name="Difazio S."/>
            <person name="Jansson S."/>
            <person name="Bohlmann J."/>
            <person name="Grigoriev I."/>
            <person name="Hellsten U."/>
            <person name="Putnam N."/>
            <person name="Ralph S."/>
            <person name="Rombauts S."/>
            <person name="Salamov A."/>
            <person name="Schein J."/>
            <person name="Sterck L."/>
            <person name="Aerts A."/>
            <person name="Bhalerao R.R."/>
            <person name="Bhalerao R.P."/>
            <person name="Blaudez D."/>
            <person name="Boerjan W."/>
            <person name="Brun A."/>
            <person name="Brunner A."/>
            <person name="Busov V."/>
            <person name="Campbell M."/>
            <person name="Carlson J."/>
            <person name="Chalot M."/>
            <person name="Chapman J."/>
            <person name="Chen G.L."/>
            <person name="Cooper D."/>
            <person name="Coutinho P.M."/>
            <person name="Couturier J."/>
            <person name="Covert S."/>
            <person name="Cronk Q."/>
            <person name="Cunningham R."/>
            <person name="Davis J."/>
            <person name="Degroeve S."/>
            <person name="Dejardin A."/>
            <person name="Depamphilis C."/>
            <person name="Detter J."/>
            <person name="Dirks B."/>
            <person name="Dubchak I."/>
            <person name="Duplessis S."/>
            <person name="Ehlting J."/>
            <person name="Ellis B."/>
            <person name="Gendler K."/>
            <person name="Goodstein D."/>
            <person name="Gribskov M."/>
            <person name="Grimwood J."/>
            <person name="Groover A."/>
            <person name="Gunter L."/>
            <person name="Hamberger B."/>
            <person name="Heinze B."/>
            <person name="Helariutta Y."/>
            <person name="Henrissat B."/>
            <person name="Holligan D."/>
            <person name="Holt R."/>
            <person name="Huang W."/>
            <person name="Islam-Faridi N."/>
            <person name="Jones S."/>
            <person name="Jones-Rhoades M."/>
            <person name="Jorgensen R."/>
            <person name="Joshi C."/>
            <person name="Kangasjarvi J."/>
            <person name="Karlsson J."/>
            <person name="Kelleher C."/>
            <person name="Kirkpatrick R."/>
            <person name="Kirst M."/>
            <person name="Kohler A."/>
            <person name="Kalluri U."/>
            <person name="Larimer F."/>
            <person name="Leebens-Mack J."/>
            <person name="Leple J.C."/>
            <person name="Locascio P."/>
            <person name="Lou Y."/>
            <person name="Lucas S."/>
            <person name="Martin F."/>
            <person name="Montanini B."/>
            <person name="Napoli C."/>
            <person name="Nelson D.R."/>
            <person name="Nelson C."/>
            <person name="Nieminen K."/>
            <person name="Nilsson O."/>
            <person name="Pereda V."/>
            <person name="Peter G."/>
            <person name="Philippe R."/>
            <person name="Pilate G."/>
            <person name="Poliakov A."/>
            <person name="Razumovskaya J."/>
            <person name="Richardson P."/>
            <person name="Rinaldi C."/>
            <person name="Ritland K."/>
            <person name="Rouze P."/>
            <person name="Ryaboy D."/>
            <person name="Schmutz J."/>
            <person name="Schrader J."/>
            <person name="Segerman B."/>
            <person name="Shin H."/>
            <person name="Siddiqui A."/>
            <person name="Sterky F."/>
            <person name="Terry A."/>
            <person name="Tsai C.J."/>
            <person name="Uberbacher E."/>
            <person name="Unneberg P."/>
            <person name="Vahala J."/>
            <person name="Wall K."/>
            <person name="Wessler S."/>
            <person name="Yang G."/>
            <person name="Yin T."/>
            <person name="Douglas C."/>
            <person name="Marra M."/>
            <person name="Sandberg G."/>
            <person name="Van de Peer Y."/>
            <person name="Rokhsar D."/>
        </authorList>
    </citation>
    <scope>NUCLEOTIDE SEQUENCE [LARGE SCALE GENOMIC DNA]</scope>
    <source>
        <strain evidence="10">Nisqually-1</strain>
    </source>
</reference>
<reference evidence="10" key="2">
    <citation type="submission" date="2017-07" db="EMBL/GenBank/DDBJ databases">
        <title>WGS assembly of Populus trichocarpa.</title>
        <authorList>
            <person name="Tuskan G."/>
            <person name="Difazio S."/>
            <person name="Jansson S."/>
            <person name="Bohlmann J."/>
            <person name="Grigoriev I."/>
            <person name="Hellsten U."/>
            <person name="Putnam N."/>
            <person name="Ralph S."/>
            <person name="Rombauts S."/>
            <person name="Salamov A."/>
            <person name="Schein J."/>
            <person name="Sterck L."/>
            <person name="Aerts A."/>
            <person name="Bhalerao R."/>
            <person name="Bhalerao R."/>
            <person name="Blaudez D."/>
            <person name="Boerjan W."/>
            <person name="Brun A."/>
            <person name="Brunner A."/>
            <person name="Busov V."/>
            <person name="Campbell M."/>
            <person name="Carlson J."/>
            <person name="Chalot M."/>
            <person name="Chapman J."/>
            <person name="Chen G."/>
            <person name="Cooper D."/>
            <person name="Coutinho P."/>
            <person name="Couturier J."/>
            <person name="Covert S."/>
            <person name="Cronk Q."/>
            <person name="Cunningham R."/>
            <person name="Davis J."/>
            <person name="Degroeve S."/>
            <person name="Dejardin A."/>
            <person name="Depamphilis C."/>
            <person name="Detter J."/>
            <person name="Dirks B."/>
            <person name="Dubchak I."/>
            <person name="Duplessis S."/>
            <person name="Ehlting J."/>
            <person name="Ellis B."/>
            <person name="Gendler K."/>
            <person name="Goodstein D."/>
            <person name="Gribskov M."/>
            <person name="Grimwood J."/>
            <person name="Groover A."/>
            <person name="Gunter L."/>
            <person name="Hamberger B."/>
            <person name="Heinze B."/>
            <person name="Helariutta Y."/>
            <person name="Henrissat B."/>
            <person name="Holligan D."/>
            <person name="Holt R."/>
            <person name="Huang W."/>
            <person name="Islam-Faridi N."/>
            <person name="Jones S."/>
            <person name="Jones-Rhoades M."/>
            <person name="Jorgensen R."/>
            <person name="Joshi C."/>
            <person name="Kangasjarvi J."/>
            <person name="Karlsson J."/>
            <person name="Kelleher C."/>
            <person name="Kirkpatrick R."/>
            <person name="Kirst M."/>
            <person name="Kohler A."/>
            <person name="Kalluri U."/>
            <person name="Larimer F."/>
            <person name="Leebens-Mack J."/>
            <person name="Leple J."/>
            <person name="Locascio P."/>
            <person name="Lou Y."/>
            <person name="Lucas S."/>
            <person name="Martin F."/>
            <person name="Montanini B."/>
            <person name="Napoli C."/>
            <person name="Nelson D."/>
            <person name="Nelson C."/>
            <person name="Nieminen K."/>
            <person name="Nilsson O."/>
            <person name="Pereda V."/>
            <person name="Peter G."/>
            <person name="Philippe R."/>
            <person name="Pilate G."/>
            <person name="Poliakov A."/>
            <person name="Razumovskaya J."/>
            <person name="Richardson P."/>
            <person name="Rinaldi C."/>
            <person name="Ritland K."/>
            <person name="Rouze P."/>
            <person name="Ryaboy D."/>
            <person name="Schmutz J."/>
            <person name="Schrader J."/>
            <person name="Segerman B."/>
            <person name="Shin H."/>
            <person name="Siddiqui A."/>
            <person name="Sterky F."/>
            <person name="Terry A."/>
            <person name="Tsai C."/>
            <person name="Uberbacher E."/>
            <person name="Unneberg P."/>
            <person name="Vahala J."/>
            <person name="Wall K."/>
            <person name="Wessler S."/>
            <person name="Yang G."/>
            <person name="Yin T."/>
            <person name="Douglas C."/>
            <person name="Marra M."/>
            <person name="Sandberg G."/>
            <person name="Van De Peer Y."/>
            <person name="Rokhsar D."/>
        </authorList>
    </citation>
    <scope>NUCLEOTIDE SEQUENCE</scope>
    <source>
        <strain evidence="10">Nisqually-1</strain>
    </source>
</reference>
<dbReference type="GO" id="GO:0005524">
    <property type="term" value="F:ATP binding"/>
    <property type="evidence" value="ECO:0007669"/>
    <property type="project" value="UniProtKB-UniRule"/>
</dbReference>
<evidence type="ECO:0000256" key="2">
    <source>
        <dbReference type="ARBA" id="ARBA00022527"/>
    </source>
</evidence>
<feature type="binding site" evidence="8">
    <location>
        <position position="67"/>
    </location>
    <ligand>
        <name>ATP</name>
        <dbReference type="ChEBI" id="CHEBI:30616"/>
    </ligand>
</feature>
<keyword evidence="4" id="KW-0732">Signal</keyword>
<dbReference type="InParanoid" id="A0A2K1R835"/>